<dbReference type="RefSeq" id="WP_127978920.1">
    <property type="nucleotide sequence ID" value="NZ_JBPFKW010000016.1"/>
</dbReference>
<reference evidence="1 2" key="1">
    <citation type="submission" date="2018-12" db="EMBL/GenBank/DDBJ databases">
        <title>A novel vanA-carrying plasmid in a clinical isolate of Enterococcus avium.</title>
        <authorList>
            <person name="Bernasconi O.J."/>
            <person name="Luzzaro F."/>
            <person name="Endimiani A."/>
        </authorList>
    </citation>
    <scope>NUCLEOTIDE SEQUENCE [LARGE SCALE GENOMIC DNA]</scope>
    <source>
        <strain evidence="1 2">LC0559/18</strain>
    </source>
</reference>
<proteinExistence type="predicted"/>
<comment type="caution">
    <text evidence="1">The sequence shown here is derived from an EMBL/GenBank/DDBJ whole genome shotgun (WGS) entry which is preliminary data.</text>
</comment>
<evidence type="ECO:0000313" key="1">
    <source>
        <dbReference type="EMBL" id="RVU95055.1"/>
    </source>
</evidence>
<dbReference type="Proteomes" id="UP000288388">
    <property type="component" value="Unassembled WGS sequence"/>
</dbReference>
<protein>
    <submittedName>
        <fullName evidence="1">DNA primase</fullName>
    </submittedName>
</protein>
<organism evidence="1 2">
    <name type="scientific">Enterococcus avium</name>
    <name type="common">Streptococcus avium</name>
    <dbReference type="NCBI Taxonomy" id="33945"/>
    <lineage>
        <taxon>Bacteria</taxon>
        <taxon>Bacillati</taxon>
        <taxon>Bacillota</taxon>
        <taxon>Bacilli</taxon>
        <taxon>Lactobacillales</taxon>
        <taxon>Enterococcaceae</taxon>
        <taxon>Enterococcus</taxon>
    </lineage>
</organism>
<sequence>MNQLEVKLNEKRIIKKMNALFITYRKRFLSQYRNKDGVVTFLTTTYPLADWAISRHLCGDKTIGVLLGDGGMTKFFTFDVDIKDNLTESREVTRRLVNFLIDRYGIAREDIHVSVSGQKGYHVDLYFDSVFFEHELIPFYNEVLSELNETPDRIERRPTKKYGVKLPLGYHLVTETYCGYVDNQTFEPVGLQYFFNIKPMSWEEFSSEILCGCSMTSVANESVFPAQRAVKKKRPKIFVEFHKDTMQKMEVEEIFVVGHLLRSGTRNNFTVSASAYLRDNGDTEKEAREKILQVLENTINDPQNRKFINMTNLKTLKRETARVVGNVYTKDYKISKNSHATKIEIYSGELKAILSIGNSVLARLLFVLLIHSKRFSDINGVFFCTYQQLAGQGIDKNRGRTLDKLKALQDLGLLEIIRENAKFSSGAKRKPANLYRTRLLSEQGEDFISVECTGIVSVENMVDTFATLSDQEKKNLKSLGLKYNFDLIE</sequence>
<accession>A0A437UN60</accession>
<evidence type="ECO:0000313" key="2">
    <source>
        <dbReference type="Proteomes" id="UP000288388"/>
    </source>
</evidence>
<dbReference type="EMBL" id="RYZS01000001">
    <property type="protein sequence ID" value="RVU95055.1"/>
    <property type="molecule type" value="Genomic_DNA"/>
</dbReference>
<dbReference type="SUPFAM" id="SSF56747">
    <property type="entry name" value="Prim-pol domain"/>
    <property type="match status" value="1"/>
</dbReference>
<name>A0A437UN60_ENTAV</name>
<gene>
    <name evidence="1" type="ORF">EK398_09390</name>
</gene>
<dbReference type="AlphaFoldDB" id="A0A437UN60"/>